<protein>
    <submittedName>
        <fullName evidence="1">Uncharacterized protein</fullName>
    </submittedName>
</protein>
<organism evidence="1 2">
    <name type="scientific">Paenibacillus apiarius</name>
    <dbReference type="NCBI Taxonomy" id="46240"/>
    <lineage>
        <taxon>Bacteria</taxon>
        <taxon>Bacillati</taxon>
        <taxon>Bacillota</taxon>
        <taxon>Bacilli</taxon>
        <taxon>Bacillales</taxon>
        <taxon>Paenibacillaceae</taxon>
        <taxon>Paenibacillus</taxon>
    </lineage>
</organism>
<dbReference type="EMBL" id="JAMDLW010000056">
    <property type="protein sequence ID" value="MCY9522956.1"/>
    <property type="molecule type" value="Genomic_DNA"/>
</dbReference>
<accession>A0ABT4E045</accession>
<evidence type="ECO:0000313" key="2">
    <source>
        <dbReference type="Proteomes" id="UP001207626"/>
    </source>
</evidence>
<reference evidence="1 2" key="1">
    <citation type="submission" date="2022-05" db="EMBL/GenBank/DDBJ databases">
        <title>Genome Sequencing of Bee-Associated Microbes.</title>
        <authorList>
            <person name="Dunlap C."/>
        </authorList>
    </citation>
    <scope>NUCLEOTIDE SEQUENCE [LARGE SCALE GENOMIC DNA]</scope>
    <source>
        <strain evidence="1 2">NRRL NRS-1438</strain>
    </source>
</reference>
<gene>
    <name evidence="1" type="ORF">M5X09_25390</name>
</gene>
<keyword evidence="2" id="KW-1185">Reference proteome</keyword>
<dbReference type="RefSeq" id="WP_087434930.1">
    <property type="nucleotide sequence ID" value="NZ_JAMDLV010000026.1"/>
</dbReference>
<name>A0ABT4E045_9BACL</name>
<proteinExistence type="predicted"/>
<evidence type="ECO:0000313" key="1">
    <source>
        <dbReference type="EMBL" id="MCY9522956.1"/>
    </source>
</evidence>
<comment type="caution">
    <text evidence="1">The sequence shown here is derived from an EMBL/GenBank/DDBJ whole genome shotgun (WGS) entry which is preliminary data.</text>
</comment>
<sequence length="253" mass="27820">MTEVQLRPDFRTMSGEAIDVLWQGAYVGVLTLLYREQERLQGSFIIDAQACQDEALVIVEQNIERYVRHVAEALGADDFEVVFVLGQVRRIVSGGDEEGEFEDEAVMYGMENGQQYELEPSAMVGSSSACVAPPAELAADRAEIVAQPKRLIGDADARIHVVLARDDGNALLYDLYSDASGSLPIGAATISTDGEQLSGYIDFRVPGTCAEREVIAKALAKQLTKEQSFDVLHLTMMFRNEIIDELLVYCESC</sequence>
<dbReference type="Proteomes" id="UP001207626">
    <property type="component" value="Unassembled WGS sequence"/>
</dbReference>